<evidence type="ECO:0000256" key="2">
    <source>
        <dbReference type="ARBA" id="ARBA00023015"/>
    </source>
</evidence>
<evidence type="ECO:0000259" key="8">
    <source>
        <dbReference type="Pfam" id="PF08281"/>
    </source>
</evidence>
<feature type="domain" description="RNA polymerase sigma-70 region 2" evidence="7">
    <location>
        <begin position="22"/>
        <end position="87"/>
    </location>
</feature>
<comment type="similarity">
    <text evidence="1 6">Belongs to the sigma-70 factor family. ECF subfamily.</text>
</comment>
<dbReference type="EMBL" id="JSVA01000008">
    <property type="protein sequence ID" value="KOF03247.1"/>
    <property type="molecule type" value="Genomic_DNA"/>
</dbReference>
<keyword evidence="5 6" id="KW-0804">Transcription</keyword>
<dbReference type="PATRIC" id="fig|1566026.4.peg.3448"/>
<reference evidence="10" key="1">
    <citation type="submission" date="2014-11" db="EMBL/GenBank/DDBJ databases">
        <title>Genome sequencing of Roseivirga sp. D-25.</title>
        <authorList>
            <person name="Selvaratnam C."/>
            <person name="Thevarajoo S."/>
            <person name="Goh K.M."/>
            <person name="Eee R."/>
            <person name="Chan K.-G."/>
            <person name="Chong C.S."/>
        </authorList>
    </citation>
    <scope>NUCLEOTIDE SEQUENCE [LARGE SCALE GENOMIC DNA]</scope>
    <source>
        <strain evidence="10">D-25</strain>
    </source>
</reference>
<dbReference type="AlphaFoldDB" id="A0A0L8AM08"/>
<accession>A0A0L8AM08</accession>
<dbReference type="InterPro" id="IPR007627">
    <property type="entry name" value="RNA_pol_sigma70_r2"/>
</dbReference>
<keyword evidence="4 6" id="KW-0238">DNA-binding</keyword>
<dbReference type="SUPFAM" id="SSF88946">
    <property type="entry name" value="Sigma2 domain of RNA polymerase sigma factors"/>
    <property type="match status" value="1"/>
</dbReference>
<dbReference type="Pfam" id="PF08281">
    <property type="entry name" value="Sigma70_r4_2"/>
    <property type="match status" value="1"/>
</dbReference>
<dbReference type="Gene3D" id="1.10.1740.10">
    <property type="match status" value="1"/>
</dbReference>
<comment type="caution">
    <text evidence="9">The sequence shown here is derived from an EMBL/GenBank/DDBJ whole genome shotgun (WGS) entry which is preliminary data.</text>
</comment>
<dbReference type="InterPro" id="IPR039425">
    <property type="entry name" value="RNA_pol_sigma-70-like"/>
</dbReference>
<evidence type="ECO:0000259" key="7">
    <source>
        <dbReference type="Pfam" id="PF04542"/>
    </source>
</evidence>
<dbReference type="RefSeq" id="WP_053223191.1">
    <property type="nucleotide sequence ID" value="NZ_JSVA01000008.1"/>
</dbReference>
<dbReference type="GO" id="GO:0006352">
    <property type="term" value="P:DNA-templated transcription initiation"/>
    <property type="evidence" value="ECO:0007669"/>
    <property type="project" value="InterPro"/>
</dbReference>
<keyword evidence="3 6" id="KW-0731">Sigma factor</keyword>
<feature type="domain" description="RNA polymerase sigma factor 70 region 4 type 2" evidence="8">
    <location>
        <begin position="117"/>
        <end position="167"/>
    </location>
</feature>
<keyword evidence="2 6" id="KW-0805">Transcription regulation</keyword>
<dbReference type="Proteomes" id="UP000036908">
    <property type="component" value="Unassembled WGS sequence"/>
</dbReference>
<dbReference type="PROSITE" id="PS01063">
    <property type="entry name" value="SIGMA70_ECF"/>
    <property type="match status" value="1"/>
</dbReference>
<dbReference type="Pfam" id="PF04542">
    <property type="entry name" value="Sigma70_r2"/>
    <property type="match status" value="1"/>
</dbReference>
<protein>
    <recommendedName>
        <fullName evidence="6">RNA polymerase sigma factor</fullName>
    </recommendedName>
</protein>
<dbReference type="InterPro" id="IPR013325">
    <property type="entry name" value="RNA_pol_sigma_r2"/>
</dbReference>
<dbReference type="GO" id="GO:0016987">
    <property type="term" value="F:sigma factor activity"/>
    <property type="evidence" value="ECO:0007669"/>
    <property type="project" value="UniProtKB-KW"/>
</dbReference>
<evidence type="ECO:0000256" key="4">
    <source>
        <dbReference type="ARBA" id="ARBA00023125"/>
    </source>
</evidence>
<dbReference type="Gene3D" id="1.10.10.10">
    <property type="entry name" value="Winged helix-like DNA-binding domain superfamily/Winged helix DNA-binding domain"/>
    <property type="match status" value="1"/>
</dbReference>
<sequence length="189" mass="22146">MNLDENLIERSIKGDHKAQRELYDRYAQKLMPMAMRYAKSQEDAEDILQDAFIKIFNSLDSFRKEAQFLTWLKRIVINTAINHNRKKMYQQPMLDIEKVALMHVESDLTLSNMHFTEILAMMQKLPVGSRTIFNLFAIEGYGHKEIAEMLEISEGTSKSQYSRARVLLRSMIDDANKVVQTNYLSDERF</sequence>
<evidence type="ECO:0000256" key="6">
    <source>
        <dbReference type="RuleBase" id="RU000716"/>
    </source>
</evidence>
<evidence type="ECO:0000256" key="5">
    <source>
        <dbReference type="ARBA" id="ARBA00023163"/>
    </source>
</evidence>
<evidence type="ECO:0000256" key="1">
    <source>
        <dbReference type="ARBA" id="ARBA00010641"/>
    </source>
</evidence>
<gene>
    <name evidence="9" type="ORF">OB69_08070</name>
</gene>
<evidence type="ECO:0000256" key="3">
    <source>
        <dbReference type="ARBA" id="ARBA00023082"/>
    </source>
</evidence>
<dbReference type="InterPro" id="IPR013249">
    <property type="entry name" value="RNA_pol_sigma70_r4_t2"/>
</dbReference>
<dbReference type="OrthoDB" id="1493925at2"/>
<keyword evidence="10" id="KW-1185">Reference proteome</keyword>
<name>A0A0L8AM08_9BACT</name>
<proteinExistence type="inferred from homology"/>
<organism evidence="9 10">
    <name type="scientific">Roseivirga seohaensis subsp. aquiponti</name>
    <dbReference type="NCBI Taxonomy" id="1566026"/>
    <lineage>
        <taxon>Bacteria</taxon>
        <taxon>Pseudomonadati</taxon>
        <taxon>Bacteroidota</taxon>
        <taxon>Cytophagia</taxon>
        <taxon>Cytophagales</taxon>
        <taxon>Roseivirgaceae</taxon>
        <taxon>Roseivirga</taxon>
    </lineage>
</organism>
<dbReference type="PANTHER" id="PTHR43133">
    <property type="entry name" value="RNA POLYMERASE ECF-TYPE SIGMA FACTO"/>
    <property type="match status" value="1"/>
</dbReference>
<dbReference type="SUPFAM" id="SSF88659">
    <property type="entry name" value="Sigma3 and sigma4 domains of RNA polymerase sigma factors"/>
    <property type="match status" value="1"/>
</dbReference>
<dbReference type="InterPro" id="IPR014284">
    <property type="entry name" value="RNA_pol_sigma-70_dom"/>
</dbReference>
<evidence type="ECO:0000313" key="10">
    <source>
        <dbReference type="Proteomes" id="UP000036908"/>
    </source>
</evidence>
<dbReference type="PANTHER" id="PTHR43133:SF46">
    <property type="entry name" value="RNA POLYMERASE SIGMA-70 FACTOR ECF SUBFAMILY"/>
    <property type="match status" value="1"/>
</dbReference>
<dbReference type="InterPro" id="IPR013324">
    <property type="entry name" value="RNA_pol_sigma_r3/r4-like"/>
</dbReference>
<dbReference type="InterPro" id="IPR036388">
    <property type="entry name" value="WH-like_DNA-bd_sf"/>
</dbReference>
<dbReference type="InterPro" id="IPR000838">
    <property type="entry name" value="RNA_pol_sigma70_ECF_CS"/>
</dbReference>
<evidence type="ECO:0000313" key="9">
    <source>
        <dbReference type="EMBL" id="KOF03247.1"/>
    </source>
</evidence>
<dbReference type="NCBIfam" id="TIGR02937">
    <property type="entry name" value="sigma70-ECF"/>
    <property type="match status" value="1"/>
</dbReference>
<dbReference type="GO" id="GO:0003677">
    <property type="term" value="F:DNA binding"/>
    <property type="evidence" value="ECO:0007669"/>
    <property type="project" value="UniProtKB-KW"/>
</dbReference>